<sequence>MPHESDDCYFYYYRTCNKGSNCPYRHEPSARGTEEICQNWEFGNCVKKICNLRHMRIEVQRSTIQCYWELQPAGCQKPYCVFKHTKKYNADNCGSALAKSSPSQIDDTDVPSPKVKPLLISIQDTDEDSPKKKVSYKSISPEKSKTDLQKSLAKPDLTGPNPTFKSLRELKRGESSASQERV</sequence>
<protein>
    <recommendedName>
        <fullName evidence="3">C3H1-type domain-containing protein</fullName>
    </recommendedName>
</protein>
<evidence type="ECO:0000256" key="1">
    <source>
        <dbReference type="PROSITE-ProRule" id="PRU00723"/>
    </source>
</evidence>
<dbReference type="PROSITE" id="PS50103">
    <property type="entry name" value="ZF_C3H1"/>
    <property type="match status" value="1"/>
</dbReference>
<dbReference type="PANTHER" id="PTHR15725:SF14">
    <property type="entry name" value="ZINC FINGER CCCH DOMAIN-CONTAINING PROTEIN 11A"/>
    <property type="match status" value="1"/>
</dbReference>
<dbReference type="AlphaFoldDB" id="A0A7J7KHL2"/>
<dbReference type="EMBL" id="VXIV02000462">
    <property type="protein sequence ID" value="KAF6038150.1"/>
    <property type="molecule type" value="Genomic_DNA"/>
</dbReference>
<reference evidence="4" key="1">
    <citation type="submission" date="2020-06" db="EMBL/GenBank/DDBJ databases">
        <title>Draft genome of Bugula neritina, a colonial animal packing powerful symbionts and potential medicines.</title>
        <authorList>
            <person name="Rayko M."/>
        </authorList>
    </citation>
    <scope>NUCLEOTIDE SEQUENCE [LARGE SCALE GENOMIC DNA]</scope>
    <source>
        <strain evidence="4">Kwan_BN1</strain>
    </source>
</reference>
<keyword evidence="5" id="KW-1185">Reference proteome</keyword>
<accession>A0A7J7KHL2</accession>
<evidence type="ECO:0000259" key="3">
    <source>
        <dbReference type="PROSITE" id="PS50103"/>
    </source>
</evidence>
<dbReference type="Gene3D" id="4.10.1000.10">
    <property type="entry name" value="Zinc finger, CCCH-type"/>
    <property type="match status" value="1"/>
</dbReference>
<feature type="region of interest" description="Disordered" evidence="2">
    <location>
        <begin position="120"/>
        <end position="182"/>
    </location>
</feature>
<dbReference type="GO" id="GO:0008270">
    <property type="term" value="F:zinc ion binding"/>
    <property type="evidence" value="ECO:0007669"/>
    <property type="project" value="UniProtKB-KW"/>
</dbReference>
<organism evidence="4 5">
    <name type="scientific">Bugula neritina</name>
    <name type="common">Brown bryozoan</name>
    <name type="synonym">Sertularia neritina</name>
    <dbReference type="NCBI Taxonomy" id="10212"/>
    <lineage>
        <taxon>Eukaryota</taxon>
        <taxon>Metazoa</taxon>
        <taxon>Spiralia</taxon>
        <taxon>Lophotrochozoa</taxon>
        <taxon>Bryozoa</taxon>
        <taxon>Gymnolaemata</taxon>
        <taxon>Cheilostomatida</taxon>
        <taxon>Flustrina</taxon>
        <taxon>Buguloidea</taxon>
        <taxon>Bugulidae</taxon>
        <taxon>Bugula</taxon>
    </lineage>
</organism>
<dbReference type="Proteomes" id="UP000593567">
    <property type="component" value="Unassembled WGS sequence"/>
</dbReference>
<feature type="zinc finger region" description="C3H1-type" evidence="1">
    <location>
        <begin position="7"/>
        <end position="29"/>
    </location>
</feature>
<keyword evidence="1" id="KW-0863">Zinc-finger</keyword>
<dbReference type="OrthoDB" id="5395350at2759"/>
<dbReference type="InterPro" id="IPR000571">
    <property type="entry name" value="Znf_CCCH"/>
</dbReference>
<evidence type="ECO:0000256" key="2">
    <source>
        <dbReference type="SAM" id="MobiDB-lite"/>
    </source>
</evidence>
<evidence type="ECO:0000313" key="4">
    <source>
        <dbReference type="EMBL" id="KAF6038150.1"/>
    </source>
</evidence>
<comment type="caution">
    <text evidence="4">The sequence shown here is derived from an EMBL/GenBank/DDBJ whole genome shotgun (WGS) entry which is preliminary data.</text>
</comment>
<dbReference type="Pfam" id="PF15663">
    <property type="entry name" value="zf-CCCH_3"/>
    <property type="match status" value="1"/>
</dbReference>
<feature type="domain" description="C3H1-type" evidence="3">
    <location>
        <begin position="7"/>
        <end position="29"/>
    </location>
</feature>
<name>A0A7J7KHL2_BUGNE</name>
<evidence type="ECO:0000313" key="5">
    <source>
        <dbReference type="Proteomes" id="UP000593567"/>
    </source>
</evidence>
<keyword evidence="1" id="KW-0862">Zinc</keyword>
<dbReference type="PANTHER" id="PTHR15725">
    <property type="entry name" value="ZN-FINGER, C-X8-C-X5-C-X3-H TYPE-CONTAINING"/>
    <property type="match status" value="1"/>
</dbReference>
<keyword evidence="1" id="KW-0479">Metal-binding</keyword>
<feature type="compositionally biased region" description="Basic and acidic residues" evidence="2">
    <location>
        <begin position="166"/>
        <end position="182"/>
    </location>
</feature>
<dbReference type="InterPro" id="IPR041686">
    <property type="entry name" value="Znf-CCCH_3"/>
</dbReference>
<proteinExistence type="predicted"/>
<gene>
    <name evidence="4" type="ORF">EB796_003545</name>
</gene>